<dbReference type="Gene3D" id="3.40.50.880">
    <property type="match status" value="1"/>
</dbReference>
<dbReference type="InterPro" id="IPR009057">
    <property type="entry name" value="Homeodomain-like_sf"/>
</dbReference>
<proteinExistence type="predicted"/>
<dbReference type="InterPro" id="IPR029062">
    <property type="entry name" value="Class_I_gatase-like"/>
</dbReference>
<evidence type="ECO:0000256" key="2">
    <source>
        <dbReference type="ARBA" id="ARBA00023125"/>
    </source>
</evidence>
<dbReference type="EMBL" id="CP119311">
    <property type="protein sequence ID" value="WEK37211.1"/>
    <property type="molecule type" value="Genomic_DNA"/>
</dbReference>
<reference evidence="5" key="1">
    <citation type="submission" date="2023-03" db="EMBL/GenBank/DDBJ databases">
        <title>Andean soil-derived lignocellulolytic bacterial consortium as a source of novel taxa and putative plastic-active enzymes.</title>
        <authorList>
            <person name="Diaz-Garcia L."/>
            <person name="Chuvochina M."/>
            <person name="Feuerriegel G."/>
            <person name="Bunk B."/>
            <person name="Sproer C."/>
            <person name="Streit W.R."/>
            <person name="Rodriguez L.M."/>
            <person name="Overmann J."/>
            <person name="Jimenez D.J."/>
        </authorList>
    </citation>
    <scope>NUCLEOTIDE SEQUENCE</scope>
    <source>
        <strain evidence="5">MAG 7</strain>
    </source>
</reference>
<dbReference type="Proteomes" id="UP001220610">
    <property type="component" value="Chromosome"/>
</dbReference>
<evidence type="ECO:0000256" key="3">
    <source>
        <dbReference type="ARBA" id="ARBA00023163"/>
    </source>
</evidence>
<accession>A0AAJ5WS54</accession>
<dbReference type="InterPro" id="IPR018060">
    <property type="entry name" value="HTH_AraC"/>
</dbReference>
<dbReference type="AlphaFoldDB" id="A0AAJ5WS54"/>
<dbReference type="InterPro" id="IPR020449">
    <property type="entry name" value="Tscrpt_reg_AraC-type_HTH"/>
</dbReference>
<dbReference type="GO" id="GO:0043565">
    <property type="term" value="F:sequence-specific DNA binding"/>
    <property type="evidence" value="ECO:0007669"/>
    <property type="project" value="InterPro"/>
</dbReference>
<evidence type="ECO:0000313" key="5">
    <source>
        <dbReference type="EMBL" id="WEK37211.1"/>
    </source>
</evidence>
<keyword evidence="2" id="KW-0238">DNA-binding</keyword>
<gene>
    <name evidence="5" type="ORF">P0Y53_06840</name>
</gene>
<dbReference type="PRINTS" id="PR00032">
    <property type="entry name" value="HTHARAC"/>
</dbReference>
<evidence type="ECO:0000259" key="4">
    <source>
        <dbReference type="PROSITE" id="PS01124"/>
    </source>
</evidence>
<dbReference type="PROSITE" id="PS01124">
    <property type="entry name" value="HTH_ARAC_FAMILY_2"/>
    <property type="match status" value="1"/>
</dbReference>
<dbReference type="SMART" id="SM00342">
    <property type="entry name" value="HTH_ARAC"/>
    <property type="match status" value="1"/>
</dbReference>
<evidence type="ECO:0000313" key="6">
    <source>
        <dbReference type="Proteomes" id="UP001220610"/>
    </source>
</evidence>
<dbReference type="Pfam" id="PF12833">
    <property type="entry name" value="HTH_18"/>
    <property type="match status" value="1"/>
</dbReference>
<feature type="domain" description="HTH araC/xylS-type" evidence="4">
    <location>
        <begin position="218"/>
        <end position="316"/>
    </location>
</feature>
<dbReference type="Gene3D" id="1.10.10.60">
    <property type="entry name" value="Homeodomain-like"/>
    <property type="match status" value="2"/>
</dbReference>
<organism evidence="5 6">
    <name type="scientific">Candidatus Pseudobacter hemicellulosilyticus</name>
    <dbReference type="NCBI Taxonomy" id="3121375"/>
    <lineage>
        <taxon>Bacteria</taxon>
        <taxon>Pseudomonadati</taxon>
        <taxon>Bacteroidota</taxon>
        <taxon>Chitinophagia</taxon>
        <taxon>Chitinophagales</taxon>
        <taxon>Chitinophagaceae</taxon>
        <taxon>Pseudobacter</taxon>
    </lineage>
</organism>
<dbReference type="PANTHER" id="PTHR43130">
    <property type="entry name" value="ARAC-FAMILY TRANSCRIPTIONAL REGULATOR"/>
    <property type="match status" value="1"/>
</dbReference>
<dbReference type="Pfam" id="PF01965">
    <property type="entry name" value="DJ-1_PfpI"/>
    <property type="match status" value="1"/>
</dbReference>
<dbReference type="InterPro" id="IPR002818">
    <property type="entry name" value="DJ-1/PfpI"/>
</dbReference>
<dbReference type="InterPro" id="IPR052158">
    <property type="entry name" value="INH-QAR"/>
</dbReference>
<dbReference type="SUPFAM" id="SSF52317">
    <property type="entry name" value="Class I glutamine amidotransferase-like"/>
    <property type="match status" value="1"/>
</dbReference>
<dbReference type="SUPFAM" id="SSF46689">
    <property type="entry name" value="Homeodomain-like"/>
    <property type="match status" value="2"/>
</dbReference>
<keyword evidence="1" id="KW-0805">Transcription regulation</keyword>
<keyword evidence="3" id="KW-0804">Transcription</keyword>
<sequence>MLQLGILLIKHHRLLSVAAMLDVFESANRFLEQQGKPAYFQLHLLYPTMSRPPAFTDHPVHTLADSPPLQLILIPSFGVADIGQAVKLNTEAVGWLQQQRRAGAEIASVCTGSFLLAATGLLDQKPATTHIQAANIFARAYPKVQVKAGEVMTVRDGIYTGGGATNSFYLLLSLVEKYCGRELALSTAKYFGIDMDRDQQAYFGTFIPVQNHKDELVGELQRRIQVSFKEAGTIEELLTEIPASRRNLSRRFKEATGYTPIEYLQRTRIEVAKRILEQTDGTILEVMLEAGYNDLKAFRQLFRKNTGMTPTEYRGKFYRKKEIELA</sequence>
<evidence type="ECO:0000256" key="1">
    <source>
        <dbReference type="ARBA" id="ARBA00023015"/>
    </source>
</evidence>
<protein>
    <submittedName>
        <fullName evidence="5">Helix-turn-helix domain-containing protein</fullName>
    </submittedName>
</protein>
<dbReference type="PANTHER" id="PTHR43130:SF3">
    <property type="entry name" value="HTH-TYPE TRANSCRIPTIONAL REGULATOR RV1931C"/>
    <property type="match status" value="1"/>
</dbReference>
<dbReference type="GO" id="GO:0003700">
    <property type="term" value="F:DNA-binding transcription factor activity"/>
    <property type="evidence" value="ECO:0007669"/>
    <property type="project" value="InterPro"/>
</dbReference>
<name>A0AAJ5WS54_9BACT</name>